<keyword evidence="5 7" id="KW-0443">Lipid metabolism</keyword>
<dbReference type="GO" id="GO:0003841">
    <property type="term" value="F:1-acylglycerol-3-phosphate O-acyltransferase activity"/>
    <property type="evidence" value="ECO:0007669"/>
    <property type="project" value="UniProtKB-UniRule"/>
</dbReference>
<sequence length="272" mass="30577">MWYDESNKKFASEEGQELKLLRNIPKGYKLFRSVSVFNNYLGKIEAAKNEGDIEKEKAIIGEGVAQWIQRLEELFDITFHIEGQENIPKTGACVFISNHQGYADIIAILKMMDGKQVGFIAKDSLEKVPYFGKWIKAIRGVFIKRGDAREALKSIQAGVQTLKEGFSLVIFPEGTRSHTAEMNSFKPGSFKLATKAKVPVVPVALNGTRHLFEDRGIITNGAVIDIKIMPAIDTASMDRHALANISHQVEDTIREALAELIERENNRKEEER</sequence>
<dbReference type="AlphaFoldDB" id="A0A845QJ95"/>
<dbReference type="GO" id="GO:0016020">
    <property type="term" value="C:membrane"/>
    <property type="evidence" value="ECO:0007669"/>
    <property type="project" value="InterPro"/>
</dbReference>
<dbReference type="InterPro" id="IPR004552">
    <property type="entry name" value="AGP_acyltrans"/>
</dbReference>
<dbReference type="Proteomes" id="UP000446866">
    <property type="component" value="Unassembled WGS sequence"/>
</dbReference>
<dbReference type="CDD" id="cd07989">
    <property type="entry name" value="LPLAT_AGPAT-like"/>
    <property type="match status" value="1"/>
</dbReference>
<evidence type="ECO:0000313" key="10">
    <source>
        <dbReference type="Proteomes" id="UP000446866"/>
    </source>
</evidence>
<dbReference type="Pfam" id="PF01553">
    <property type="entry name" value="Acyltransferase"/>
    <property type="match status" value="1"/>
</dbReference>
<keyword evidence="6 7" id="KW-0012">Acyltransferase</keyword>
<protein>
    <recommendedName>
        <fullName evidence="7">1-acyl-sn-glycerol-3-phosphate acyltransferase</fullName>
        <ecNumber evidence="7">2.3.1.51</ecNumber>
    </recommendedName>
</protein>
<comment type="caution">
    <text evidence="9">The sequence shown here is derived from an EMBL/GenBank/DDBJ whole genome shotgun (WGS) entry which is preliminary data.</text>
</comment>
<evidence type="ECO:0000256" key="6">
    <source>
        <dbReference type="ARBA" id="ARBA00023315"/>
    </source>
</evidence>
<reference evidence="9 10" key="1">
    <citation type="submission" date="2018-08" db="EMBL/GenBank/DDBJ databases">
        <title>Murine metabolic-syndrome-specific gut microbial biobank.</title>
        <authorList>
            <person name="Liu C."/>
        </authorList>
    </citation>
    <scope>NUCLEOTIDE SEQUENCE [LARGE SCALE GENOMIC DNA]</scope>
    <source>
        <strain evidence="9 10">28</strain>
    </source>
</reference>
<keyword evidence="10" id="KW-1185">Reference proteome</keyword>
<proteinExistence type="inferred from homology"/>
<gene>
    <name evidence="9" type="ORF">D0435_03540</name>
</gene>
<evidence type="ECO:0000256" key="7">
    <source>
        <dbReference type="RuleBase" id="RU361267"/>
    </source>
</evidence>
<comment type="similarity">
    <text evidence="2 7">Belongs to the 1-acyl-sn-glycerol-3-phosphate acyltransferase family.</text>
</comment>
<dbReference type="PANTHER" id="PTHR10434">
    <property type="entry name" value="1-ACYL-SN-GLYCEROL-3-PHOSPHATE ACYLTRANSFERASE"/>
    <property type="match status" value="1"/>
</dbReference>
<evidence type="ECO:0000259" key="8">
    <source>
        <dbReference type="SMART" id="SM00563"/>
    </source>
</evidence>
<dbReference type="NCBIfam" id="TIGR00530">
    <property type="entry name" value="AGP_acyltrn"/>
    <property type="match status" value="1"/>
</dbReference>
<evidence type="ECO:0000256" key="1">
    <source>
        <dbReference type="ARBA" id="ARBA00005189"/>
    </source>
</evidence>
<evidence type="ECO:0000256" key="2">
    <source>
        <dbReference type="ARBA" id="ARBA00008655"/>
    </source>
</evidence>
<comment type="catalytic activity">
    <reaction evidence="7">
        <text>a 1-acyl-sn-glycero-3-phosphate + an acyl-CoA = a 1,2-diacyl-sn-glycero-3-phosphate + CoA</text>
        <dbReference type="Rhea" id="RHEA:19709"/>
        <dbReference type="ChEBI" id="CHEBI:57287"/>
        <dbReference type="ChEBI" id="CHEBI:57970"/>
        <dbReference type="ChEBI" id="CHEBI:58342"/>
        <dbReference type="ChEBI" id="CHEBI:58608"/>
        <dbReference type="EC" id="2.3.1.51"/>
    </reaction>
</comment>
<name>A0A845QJ95_9FIRM</name>
<dbReference type="PANTHER" id="PTHR10434:SF64">
    <property type="entry name" value="1-ACYL-SN-GLYCEROL-3-PHOSPHATE ACYLTRANSFERASE-RELATED"/>
    <property type="match status" value="1"/>
</dbReference>
<dbReference type="GO" id="GO:0006654">
    <property type="term" value="P:phosphatidic acid biosynthetic process"/>
    <property type="evidence" value="ECO:0007669"/>
    <property type="project" value="TreeGrafter"/>
</dbReference>
<dbReference type="SUPFAM" id="SSF69593">
    <property type="entry name" value="Glycerol-3-phosphate (1)-acyltransferase"/>
    <property type="match status" value="1"/>
</dbReference>
<comment type="pathway">
    <text evidence="1">Lipid metabolism.</text>
</comment>
<feature type="domain" description="Phospholipid/glycerol acyltransferase" evidence="8">
    <location>
        <begin position="93"/>
        <end position="208"/>
    </location>
</feature>
<dbReference type="EMBL" id="QXWK01000004">
    <property type="protein sequence ID" value="NBH60747.1"/>
    <property type="molecule type" value="Genomic_DNA"/>
</dbReference>
<keyword evidence="4 7" id="KW-0808">Transferase</keyword>
<evidence type="ECO:0000256" key="3">
    <source>
        <dbReference type="ARBA" id="ARBA00022516"/>
    </source>
</evidence>
<dbReference type="InterPro" id="IPR002123">
    <property type="entry name" value="Plipid/glycerol_acylTrfase"/>
</dbReference>
<dbReference type="SMART" id="SM00563">
    <property type="entry name" value="PlsC"/>
    <property type="match status" value="1"/>
</dbReference>
<evidence type="ECO:0000256" key="5">
    <source>
        <dbReference type="ARBA" id="ARBA00023098"/>
    </source>
</evidence>
<keyword evidence="7" id="KW-0594">Phospholipid biosynthesis</keyword>
<organism evidence="9 10">
    <name type="scientific">Anaerotruncus colihominis</name>
    <dbReference type="NCBI Taxonomy" id="169435"/>
    <lineage>
        <taxon>Bacteria</taxon>
        <taxon>Bacillati</taxon>
        <taxon>Bacillota</taxon>
        <taxon>Clostridia</taxon>
        <taxon>Eubacteriales</taxon>
        <taxon>Oscillospiraceae</taxon>
        <taxon>Anaerotruncus</taxon>
    </lineage>
</organism>
<accession>A0A845QJ95</accession>
<evidence type="ECO:0000256" key="4">
    <source>
        <dbReference type="ARBA" id="ARBA00022679"/>
    </source>
</evidence>
<keyword evidence="3 7" id="KW-0444">Lipid biosynthesis</keyword>
<keyword evidence="7" id="KW-1208">Phospholipid metabolism</keyword>
<comment type="domain">
    <text evidence="7">The HXXXXD motif is essential for acyltransferase activity and may constitute the binding site for the phosphate moiety of the glycerol-3-phosphate.</text>
</comment>
<dbReference type="EC" id="2.3.1.51" evidence="7"/>
<evidence type="ECO:0000313" key="9">
    <source>
        <dbReference type="EMBL" id="NBH60747.1"/>
    </source>
</evidence>